<dbReference type="Proteomes" id="UP000248916">
    <property type="component" value="Unassembled WGS sequence"/>
</dbReference>
<dbReference type="EMBL" id="QKZL01000019">
    <property type="protein sequence ID" value="PZX13084.1"/>
    <property type="molecule type" value="Genomic_DNA"/>
</dbReference>
<evidence type="ECO:0000313" key="3">
    <source>
        <dbReference type="Proteomes" id="UP000248916"/>
    </source>
</evidence>
<gene>
    <name evidence="2" type="ORF">LX81_03312</name>
</gene>
<keyword evidence="2" id="KW-0503">Monooxygenase</keyword>
<dbReference type="InterPro" id="IPR007138">
    <property type="entry name" value="ABM_dom"/>
</dbReference>
<reference evidence="2 3" key="1">
    <citation type="submission" date="2018-06" db="EMBL/GenBank/DDBJ databases">
        <title>Genomic Encyclopedia of Archaeal and Bacterial Type Strains, Phase II (KMG-II): from individual species to whole genera.</title>
        <authorList>
            <person name="Goeker M."/>
        </authorList>
    </citation>
    <scope>NUCLEOTIDE SEQUENCE [LARGE SCALE GENOMIC DNA]</scope>
    <source>
        <strain evidence="2 3">DSM 22009</strain>
    </source>
</reference>
<keyword evidence="3" id="KW-1185">Reference proteome</keyword>
<dbReference type="Gene3D" id="3.30.70.100">
    <property type="match status" value="1"/>
</dbReference>
<accession>A0A2W7N8A4</accession>
<dbReference type="PROSITE" id="PS51725">
    <property type="entry name" value="ABM"/>
    <property type="match status" value="1"/>
</dbReference>
<evidence type="ECO:0000259" key="1">
    <source>
        <dbReference type="PROSITE" id="PS51725"/>
    </source>
</evidence>
<organism evidence="2 3">
    <name type="scientific">Palleronia aestuarii</name>
    <dbReference type="NCBI Taxonomy" id="568105"/>
    <lineage>
        <taxon>Bacteria</taxon>
        <taxon>Pseudomonadati</taxon>
        <taxon>Pseudomonadota</taxon>
        <taxon>Alphaproteobacteria</taxon>
        <taxon>Rhodobacterales</taxon>
        <taxon>Roseobacteraceae</taxon>
        <taxon>Palleronia</taxon>
    </lineage>
</organism>
<comment type="caution">
    <text evidence="2">The sequence shown here is derived from an EMBL/GenBank/DDBJ whole genome shotgun (WGS) entry which is preliminary data.</text>
</comment>
<dbReference type="PANTHER" id="PTHR34474:SF2">
    <property type="entry name" value="SIGNAL TRANSDUCTION PROTEIN TRAP"/>
    <property type="match status" value="1"/>
</dbReference>
<protein>
    <submittedName>
        <fullName evidence="2">Heme-degrading monooxygenase HmoA</fullName>
    </submittedName>
</protein>
<dbReference type="GO" id="GO:0004497">
    <property type="term" value="F:monooxygenase activity"/>
    <property type="evidence" value="ECO:0007669"/>
    <property type="project" value="UniProtKB-KW"/>
</dbReference>
<keyword evidence="2" id="KW-0560">Oxidoreductase</keyword>
<dbReference type="Pfam" id="PF03992">
    <property type="entry name" value="ABM"/>
    <property type="match status" value="1"/>
</dbReference>
<sequence length="108" mass="12324">MGEPMYLTMNRFKVALGQESAFEEMWLSRDSHLKEVDGFVAFHLMRGATKDDHTLYASHTAWRDRAAFEAWTRSDAFRAAHSGVRPKTDLYLGPPELEIFESIQSVSA</sequence>
<evidence type="ECO:0000313" key="2">
    <source>
        <dbReference type="EMBL" id="PZX13084.1"/>
    </source>
</evidence>
<dbReference type="AlphaFoldDB" id="A0A2W7N8A4"/>
<dbReference type="SUPFAM" id="SSF54909">
    <property type="entry name" value="Dimeric alpha+beta barrel"/>
    <property type="match status" value="1"/>
</dbReference>
<feature type="domain" description="ABM" evidence="1">
    <location>
        <begin position="6"/>
        <end position="99"/>
    </location>
</feature>
<proteinExistence type="predicted"/>
<dbReference type="PANTHER" id="PTHR34474">
    <property type="entry name" value="SIGNAL TRANSDUCTION PROTEIN TRAP"/>
    <property type="match status" value="1"/>
</dbReference>
<dbReference type="InterPro" id="IPR050404">
    <property type="entry name" value="Heme-degrading_MO"/>
</dbReference>
<name>A0A2W7N8A4_9RHOB</name>
<dbReference type="InterPro" id="IPR011008">
    <property type="entry name" value="Dimeric_a/b-barrel"/>
</dbReference>